<evidence type="ECO:0000313" key="5">
    <source>
        <dbReference type="Proteomes" id="UP000554482"/>
    </source>
</evidence>
<dbReference type="CDD" id="cd15798">
    <property type="entry name" value="PMEI-like_3"/>
    <property type="match status" value="1"/>
</dbReference>
<accession>A0A7J6WJJ1</accession>
<dbReference type="AlphaFoldDB" id="A0A7J6WJJ1"/>
<proteinExistence type="predicted"/>
<reference evidence="4 5" key="1">
    <citation type="submission" date="2020-06" db="EMBL/GenBank/DDBJ databases">
        <title>Transcriptomic and genomic resources for Thalictrum thalictroides and T. hernandezii: Facilitating candidate gene discovery in an emerging model plant lineage.</title>
        <authorList>
            <person name="Arias T."/>
            <person name="Riano-Pachon D.M."/>
            <person name="Di Stilio V.S."/>
        </authorList>
    </citation>
    <scope>NUCLEOTIDE SEQUENCE [LARGE SCALE GENOMIC DNA]</scope>
    <source>
        <strain evidence="5">cv. WT478/WT964</strain>
        <tissue evidence="4">Leaves</tissue>
    </source>
</reference>
<feature type="chain" id="PRO_5029914047" description="Pectinesterase inhibitor domain-containing protein" evidence="2">
    <location>
        <begin position="17"/>
        <end position="192"/>
    </location>
</feature>
<dbReference type="SMART" id="SM00856">
    <property type="entry name" value="PMEI"/>
    <property type="match status" value="1"/>
</dbReference>
<protein>
    <recommendedName>
        <fullName evidence="3">Pectinesterase inhibitor domain-containing protein</fullName>
    </recommendedName>
</protein>
<dbReference type="NCBIfam" id="TIGR01614">
    <property type="entry name" value="PME_inhib"/>
    <property type="match status" value="1"/>
</dbReference>
<evidence type="ECO:0000313" key="4">
    <source>
        <dbReference type="EMBL" id="KAF5196282.1"/>
    </source>
</evidence>
<dbReference type="InterPro" id="IPR051955">
    <property type="entry name" value="PME_Inhibitor"/>
</dbReference>
<feature type="signal peptide" evidence="2">
    <location>
        <begin position="1"/>
        <end position="16"/>
    </location>
</feature>
<comment type="caution">
    <text evidence="4">The sequence shown here is derived from an EMBL/GenBank/DDBJ whole genome shotgun (WGS) entry which is preliminary data.</text>
</comment>
<organism evidence="4 5">
    <name type="scientific">Thalictrum thalictroides</name>
    <name type="common">Rue-anemone</name>
    <name type="synonym">Anemone thalictroides</name>
    <dbReference type="NCBI Taxonomy" id="46969"/>
    <lineage>
        <taxon>Eukaryota</taxon>
        <taxon>Viridiplantae</taxon>
        <taxon>Streptophyta</taxon>
        <taxon>Embryophyta</taxon>
        <taxon>Tracheophyta</taxon>
        <taxon>Spermatophyta</taxon>
        <taxon>Magnoliopsida</taxon>
        <taxon>Ranunculales</taxon>
        <taxon>Ranunculaceae</taxon>
        <taxon>Thalictroideae</taxon>
        <taxon>Thalictrum</taxon>
    </lineage>
</organism>
<evidence type="ECO:0000256" key="1">
    <source>
        <dbReference type="ARBA" id="ARBA00022729"/>
    </source>
</evidence>
<evidence type="ECO:0000256" key="2">
    <source>
        <dbReference type="SAM" id="SignalP"/>
    </source>
</evidence>
<dbReference type="SUPFAM" id="SSF101148">
    <property type="entry name" value="Plant invertase/pectin methylesterase inhibitor"/>
    <property type="match status" value="1"/>
</dbReference>
<evidence type="ECO:0000259" key="3">
    <source>
        <dbReference type="SMART" id="SM00856"/>
    </source>
</evidence>
<dbReference type="InterPro" id="IPR035513">
    <property type="entry name" value="Invertase/methylesterase_inhib"/>
</dbReference>
<sequence length="192" mass="22215">MFWLVILLFLLPVIASDNSNDFIRKLCKNVDDSKYCYTLYSPYANFIRKHTAKFVEIGVSVTLTEAQDTLTHMKNMSLQMKNSRQADPKIDHRITHAFKACVRKFDDVLDNLKSSDKIMDNLGRGKTLKSQLPDVHVHMRAALKSEEDCLDEFKQVKDTLPTKLDMSSRILEVQNFTKYALAFVDNYKKTLK</sequence>
<dbReference type="PANTHER" id="PTHR31080:SF296">
    <property type="entry name" value="OS05G0360900 PROTEIN"/>
    <property type="match status" value="1"/>
</dbReference>
<keyword evidence="1 2" id="KW-0732">Signal</keyword>
<feature type="domain" description="Pectinesterase inhibitor" evidence="3">
    <location>
        <begin position="18"/>
        <end position="183"/>
    </location>
</feature>
<dbReference type="GO" id="GO:0004857">
    <property type="term" value="F:enzyme inhibitor activity"/>
    <property type="evidence" value="ECO:0007669"/>
    <property type="project" value="InterPro"/>
</dbReference>
<name>A0A7J6WJJ1_THATH</name>
<keyword evidence="5" id="KW-1185">Reference proteome</keyword>
<dbReference type="EMBL" id="JABWDY010016203">
    <property type="protein sequence ID" value="KAF5196282.1"/>
    <property type="molecule type" value="Genomic_DNA"/>
</dbReference>
<dbReference type="Gene3D" id="1.20.140.40">
    <property type="entry name" value="Invertase/pectin methylesterase inhibitor family protein"/>
    <property type="match status" value="1"/>
</dbReference>
<dbReference type="Pfam" id="PF04043">
    <property type="entry name" value="PMEI"/>
    <property type="match status" value="1"/>
</dbReference>
<dbReference type="InterPro" id="IPR006501">
    <property type="entry name" value="Pectinesterase_inhib_dom"/>
</dbReference>
<dbReference type="PANTHER" id="PTHR31080">
    <property type="entry name" value="PECTINESTERASE INHIBITOR-LIKE"/>
    <property type="match status" value="1"/>
</dbReference>
<dbReference type="Proteomes" id="UP000554482">
    <property type="component" value="Unassembled WGS sequence"/>
</dbReference>
<gene>
    <name evidence="4" type="ORF">FRX31_014130</name>
</gene>